<keyword evidence="8 14" id="KW-0067">ATP-binding</keyword>
<keyword evidence="3 14" id="KW-0436">Ligase</keyword>
<gene>
    <name evidence="18" type="ORF">MBRA1_001638</name>
</gene>
<dbReference type="Gene3D" id="3.30.1490.70">
    <property type="match status" value="1"/>
</dbReference>
<evidence type="ECO:0000256" key="7">
    <source>
        <dbReference type="ARBA" id="ARBA00022763"/>
    </source>
</evidence>
<comment type="subcellular location">
    <subcellularLocation>
        <location evidence="1">Nucleus</location>
    </subcellularLocation>
</comment>
<evidence type="ECO:0000256" key="14">
    <source>
        <dbReference type="RuleBase" id="RU000617"/>
    </source>
</evidence>
<dbReference type="GO" id="GO:0005524">
    <property type="term" value="F:ATP binding"/>
    <property type="evidence" value="ECO:0007669"/>
    <property type="project" value="UniProtKB-KW"/>
</dbReference>
<reference evidence="18" key="1">
    <citation type="submission" date="2023-03" db="EMBL/GenBank/DDBJ databases">
        <title>Mating type loci evolution in Malassezia.</title>
        <authorList>
            <person name="Coelho M.A."/>
        </authorList>
    </citation>
    <scope>NUCLEOTIDE SEQUENCE</scope>
    <source>
        <strain evidence="18">CBS 14135</strain>
    </source>
</reference>
<organism evidence="18 19">
    <name type="scientific">Malassezia brasiliensis</name>
    <dbReference type="NCBI Taxonomy" id="1821822"/>
    <lineage>
        <taxon>Eukaryota</taxon>
        <taxon>Fungi</taxon>
        <taxon>Dikarya</taxon>
        <taxon>Basidiomycota</taxon>
        <taxon>Ustilaginomycotina</taxon>
        <taxon>Malasseziomycetes</taxon>
        <taxon>Malasseziales</taxon>
        <taxon>Malasseziaceae</taxon>
        <taxon>Malassezia</taxon>
    </lineage>
</organism>
<dbReference type="GO" id="GO:0006281">
    <property type="term" value="P:DNA repair"/>
    <property type="evidence" value="ECO:0007669"/>
    <property type="project" value="UniProtKB-KW"/>
</dbReference>
<dbReference type="InterPro" id="IPR050191">
    <property type="entry name" value="ATP-dep_DNA_ligase"/>
</dbReference>
<evidence type="ECO:0000256" key="2">
    <source>
        <dbReference type="ARBA" id="ARBA00007572"/>
    </source>
</evidence>
<dbReference type="CDD" id="cd07900">
    <property type="entry name" value="Adenylation_DNA_ligase_I_Euk"/>
    <property type="match status" value="1"/>
</dbReference>
<dbReference type="SUPFAM" id="SSF56091">
    <property type="entry name" value="DNA ligase/mRNA capping enzyme, catalytic domain"/>
    <property type="match status" value="1"/>
</dbReference>
<evidence type="ECO:0000256" key="10">
    <source>
        <dbReference type="ARBA" id="ARBA00023204"/>
    </source>
</evidence>
<dbReference type="Gene3D" id="1.10.3260.10">
    <property type="entry name" value="DNA ligase, ATP-dependent, N-terminal domain"/>
    <property type="match status" value="1"/>
</dbReference>
<feature type="compositionally biased region" description="Acidic residues" evidence="16">
    <location>
        <begin position="29"/>
        <end position="45"/>
    </location>
</feature>
<dbReference type="NCBIfam" id="TIGR00574">
    <property type="entry name" value="dnl1"/>
    <property type="match status" value="1"/>
</dbReference>
<dbReference type="EC" id="6.5.1.1" evidence="14"/>
<keyword evidence="12" id="KW-0131">Cell cycle</keyword>
<evidence type="ECO:0000256" key="12">
    <source>
        <dbReference type="ARBA" id="ARBA00023306"/>
    </source>
</evidence>
<dbReference type="Gene3D" id="2.40.50.140">
    <property type="entry name" value="Nucleic acid-binding proteins"/>
    <property type="match status" value="1"/>
</dbReference>
<proteinExistence type="inferred from homology"/>
<comment type="similarity">
    <text evidence="2 15">Belongs to the ATP-dependent DNA ligase family.</text>
</comment>
<dbReference type="SUPFAM" id="SSF50249">
    <property type="entry name" value="Nucleic acid-binding proteins"/>
    <property type="match status" value="1"/>
</dbReference>
<dbReference type="InterPro" id="IPR016059">
    <property type="entry name" value="DNA_ligase_ATP-dep_CS"/>
</dbReference>
<keyword evidence="5" id="KW-0235">DNA replication</keyword>
<evidence type="ECO:0000313" key="18">
    <source>
        <dbReference type="EMBL" id="WFC94999.1"/>
    </source>
</evidence>
<evidence type="ECO:0000256" key="6">
    <source>
        <dbReference type="ARBA" id="ARBA00022741"/>
    </source>
</evidence>
<dbReference type="Gene3D" id="3.30.470.30">
    <property type="entry name" value="DNA ligase/mRNA capping enzyme"/>
    <property type="match status" value="1"/>
</dbReference>
<dbReference type="CDD" id="cd07969">
    <property type="entry name" value="OBF_DNA_ligase_I"/>
    <property type="match status" value="1"/>
</dbReference>
<accession>A0AAF0DSM8</accession>
<dbReference type="PROSITE" id="PS50160">
    <property type="entry name" value="DNA_LIGASE_A3"/>
    <property type="match status" value="1"/>
</dbReference>
<feature type="compositionally biased region" description="Basic and acidic residues" evidence="16">
    <location>
        <begin position="12"/>
        <end position="27"/>
    </location>
</feature>
<dbReference type="PANTHER" id="PTHR45674:SF4">
    <property type="entry name" value="DNA LIGASE 1"/>
    <property type="match status" value="1"/>
</dbReference>
<evidence type="ECO:0000256" key="15">
    <source>
        <dbReference type="RuleBase" id="RU004196"/>
    </source>
</evidence>
<dbReference type="Pfam" id="PF04679">
    <property type="entry name" value="DNA_ligase_A_C"/>
    <property type="match status" value="1"/>
</dbReference>
<dbReference type="GO" id="GO:0005739">
    <property type="term" value="C:mitochondrion"/>
    <property type="evidence" value="ECO:0007669"/>
    <property type="project" value="TreeGrafter"/>
</dbReference>
<dbReference type="InterPro" id="IPR012308">
    <property type="entry name" value="DNA_ligase_ATP-dep_N"/>
</dbReference>
<dbReference type="Pfam" id="PF04675">
    <property type="entry name" value="DNA_ligase_A_N"/>
    <property type="match status" value="1"/>
</dbReference>
<dbReference type="Proteomes" id="UP001216638">
    <property type="component" value="Chromosome 2"/>
</dbReference>
<evidence type="ECO:0000313" key="19">
    <source>
        <dbReference type="Proteomes" id="UP001216638"/>
    </source>
</evidence>
<keyword evidence="7 14" id="KW-0227">DNA damage</keyword>
<dbReference type="InterPro" id="IPR012309">
    <property type="entry name" value="DNA_ligase_ATP-dep_C"/>
</dbReference>
<dbReference type="InterPro" id="IPR012340">
    <property type="entry name" value="NA-bd_OB-fold"/>
</dbReference>
<keyword evidence="11" id="KW-0539">Nucleus</keyword>
<dbReference type="FunFam" id="1.10.3260.10:FF:000001">
    <property type="entry name" value="DNA ligase"/>
    <property type="match status" value="1"/>
</dbReference>
<evidence type="ECO:0000256" key="4">
    <source>
        <dbReference type="ARBA" id="ARBA00022618"/>
    </source>
</evidence>
<comment type="catalytic activity">
    <reaction evidence="13 14">
        <text>ATP + (deoxyribonucleotide)n-3'-hydroxyl + 5'-phospho-(deoxyribonucleotide)m = (deoxyribonucleotide)n+m + AMP + diphosphate.</text>
        <dbReference type="EC" id="6.5.1.1"/>
    </reaction>
</comment>
<feature type="region of interest" description="Disordered" evidence="16">
    <location>
        <begin position="1"/>
        <end position="64"/>
    </location>
</feature>
<dbReference type="PROSITE" id="PS00333">
    <property type="entry name" value="DNA_LIGASE_A2"/>
    <property type="match status" value="1"/>
</dbReference>
<evidence type="ECO:0000259" key="17">
    <source>
        <dbReference type="PROSITE" id="PS50160"/>
    </source>
</evidence>
<dbReference type="EMBL" id="CP119952">
    <property type="protein sequence ID" value="WFC94999.1"/>
    <property type="molecule type" value="Genomic_DNA"/>
</dbReference>
<feature type="domain" description="ATP-dependent DNA ligase family profile" evidence="17">
    <location>
        <begin position="446"/>
        <end position="583"/>
    </location>
</feature>
<evidence type="ECO:0000256" key="9">
    <source>
        <dbReference type="ARBA" id="ARBA00023172"/>
    </source>
</evidence>
<dbReference type="GO" id="GO:0005634">
    <property type="term" value="C:nucleus"/>
    <property type="evidence" value="ECO:0007669"/>
    <property type="project" value="UniProtKB-SubCell"/>
</dbReference>
<dbReference type="GO" id="GO:0003910">
    <property type="term" value="F:DNA ligase (ATP) activity"/>
    <property type="evidence" value="ECO:0007669"/>
    <property type="project" value="UniProtKB-EC"/>
</dbReference>
<evidence type="ECO:0000256" key="13">
    <source>
        <dbReference type="ARBA" id="ARBA00034003"/>
    </source>
</evidence>
<sequence>MAKQQRTLDALFGKREEPAPKRTRTEADAGAEADDADDDIPEADAAETTAQIVQQSTAAPKPVGKRGTPIKYATLVETFAKVEATTKRLEILQLVTDLFVQVIAHCRQDSVASASENLLYTVYLCINRLCPDYEGLELGIGEGLLVKAIAQSTGREVARIKKDLEKQGDLGLVALASRKHQPTMFQTQTLTVPSVFKQLTEIARAAGTKSQDKKLGIIKRLLAACTGDESKYLIRSLEGKLRIGLAEKTVLVAVAHAVVLASLGDEAHTMEREELAAKLEQDANIVKAVFSELPSYNVLIPALLEHGIGGLHERVKLTPGIPLKPMLAKPTKEIGEVLDRFEDRTFTCEYKYDGERAQVHGFCDAAGKLSVRVFSRNSEDMSMKYPDLVVQIPRCLGKDVQSFVIDAEAVAWQPLHVARAENPDASVGRLLPFQELSRRKRKDVKAEDIKVFVKLFGFDLLYLNGEPLLHLALSERRAKLMAHFVPVADEFDFATHRDCHTTEEIQTFLDESVASGCEGLMVKMLDGTDATYEPSRRSINWLKLKKDYLSGTGDSLDLTVIGGYYGKGKRTNVYGAFLLACYDEDSETYQSICKIGTGFSEADLDAHYTTLKALELTQKKGYYDVGEAKPDVYFAPKIVWEVLTADLSLSPVYTAAKGLIDARGISLRFPRFLRIRDDKAPEESTAPEQIAHMYRAQAVASKRQRGRDDEDDFW</sequence>
<dbReference type="FunFam" id="2.40.50.140:FF:000062">
    <property type="entry name" value="DNA ligase"/>
    <property type="match status" value="1"/>
</dbReference>
<dbReference type="FunFam" id="3.30.470.30:FF:000002">
    <property type="entry name" value="DNA ligase"/>
    <property type="match status" value="1"/>
</dbReference>
<dbReference type="GO" id="GO:0006310">
    <property type="term" value="P:DNA recombination"/>
    <property type="evidence" value="ECO:0007669"/>
    <property type="project" value="UniProtKB-KW"/>
</dbReference>
<dbReference type="GO" id="GO:0003677">
    <property type="term" value="F:DNA binding"/>
    <property type="evidence" value="ECO:0007669"/>
    <property type="project" value="InterPro"/>
</dbReference>
<keyword evidence="10 14" id="KW-0234">DNA repair</keyword>
<evidence type="ECO:0000256" key="8">
    <source>
        <dbReference type="ARBA" id="ARBA00022840"/>
    </source>
</evidence>
<dbReference type="PANTHER" id="PTHR45674">
    <property type="entry name" value="DNA LIGASE 1/3 FAMILY MEMBER"/>
    <property type="match status" value="1"/>
</dbReference>
<keyword evidence="4" id="KW-0132">Cell division</keyword>
<dbReference type="GO" id="GO:0051301">
    <property type="term" value="P:cell division"/>
    <property type="evidence" value="ECO:0007669"/>
    <property type="project" value="UniProtKB-KW"/>
</dbReference>
<dbReference type="AlphaFoldDB" id="A0AAF0DSM8"/>
<evidence type="ECO:0000256" key="1">
    <source>
        <dbReference type="ARBA" id="ARBA00004123"/>
    </source>
</evidence>
<evidence type="ECO:0000256" key="16">
    <source>
        <dbReference type="SAM" id="MobiDB-lite"/>
    </source>
</evidence>
<dbReference type="PROSITE" id="PS00697">
    <property type="entry name" value="DNA_LIGASE_A1"/>
    <property type="match status" value="1"/>
</dbReference>
<dbReference type="InterPro" id="IPR012310">
    <property type="entry name" value="DNA_ligase_ATP-dep_cent"/>
</dbReference>
<protein>
    <recommendedName>
        <fullName evidence="14">DNA ligase</fullName>
        <ecNumber evidence="14">6.5.1.1</ecNumber>
    </recommendedName>
</protein>
<keyword evidence="6 14" id="KW-0547">Nucleotide-binding</keyword>
<dbReference type="GO" id="GO:0071897">
    <property type="term" value="P:DNA biosynthetic process"/>
    <property type="evidence" value="ECO:0007669"/>
    <property type="project" value="InterPro"/>
</dbReference>
<dbReference type="SUPFAM" id="SSF117018">
    <property type="entry name" value="ATP-dependent DNA ligase DNA-binding domain"/>
    <property type="match status" value="1"/>
</dbReference>
<dbReference type="InterPro" id="IPR036599">
    <property type="entry name" value="DNA_ligase_N_sf"/>
</dbReference>
<keyword evidence="19" id="KW-1185">Reference proteome</keyword>
<evidence type="ECO:0000256" key="5">
    <source>
        <dbReference type="ARBA" id="ARBA00022705"/>
    </source>
</evidence>
<keyword evidence="9 14" id="KW-0233">DNA recombination</keyword>
<dbReference type="GO" id="GO:1903461">
    <property type="term" value="P:Okazaki fragment processing involved in mitotic DNA replication"/>
    <property type="evidence" value="ECO:0007669"/>
    <property type="project" value="TreeGrafter"/>
</dbReference>
<evidence type="ECO:0000256" key="3">
    <source>
        <dbReference type="ARBA" id="ARBA00022598"/>
    </source>
</evidence>
<name>A0AAF0DSM8_9BASI</name>
<evidence type="ECO:0000256" key="11">
    <source>
        <dbReference type="ARBA" id="ARBA00023242"/>
    </source>
</evidence>
<dbReference type="Pfam" id="PF01068">
    <property type="entry name" value="DNA_ligase_A_M"/>
    <property type="match status" value="1"/>
</dbReference>
<dbReference type="InterPro" id="IPR000977">
    <property type="entry name" value="DNA_ligase_ATP-dep"/>
</dbReference>